<evidence type="ECO:0000313" key="2">
    <source>
        <dbReference type="Proteomes" id="UP001318682"/>
    </source>
</evidence>
<dbReference type="PROSITE" id="PS51257">
    <property type="entry name" value="PROKAR_LIPOPROTEIN"/>
    <property type="match status" value="1"/>
</dbReference>
<reference evidence="2" key="1">
    <citation type="submission" date="2024-01" db="EMBL/GenBank/DDBJ databases">
        <title>Roseobacter fucihabitans sp. nov., isolated from the brown alga Fucus spiralis.</title>
        <authorList>
            <person name="Hahnke S."/>
            <person name="Berger M."/>
            <person name="Schlingloff A."/>
            <person name="Athale I."/>
            <person name="Neumann-Schaal M."/>
            <person name="Adenaya A."/>
            <person name="Poehlein A."/>
            <person name="Daniel R."/>
            <person name="Pertersen J."/>
            <person name="Brinkhoff T."/>
        </authorList>
    </citation>
    <scope>NUCLEOTIDE SEQUENCE [LARGE SCALE GENOMIC DNA]</scope>
    <source>
        <strain evidence="2">B14</strain>
    </source>
</reference>
<organism evidence="1 2">
    <name type="scientific">Roseobacter fucihabitans</name>
    <dbReference type="NCBI Taxonomy" id="1537242"/>
    <lineage>
        <taxon>Bacteria</taxon>
        <taxon>Pseudomonadati</taxon>
        <taxon>Pseudomonadota</taxon>
        <taxon>Alphaproteobacteria</taxon>
        <taxon>Rhodobacterales</taxon>
        <taxon>Roseobacteraceae</taxon>
        <taxon>Roseobacter</taxon>
    </lineage>
</organism>
<keyword evidence="2" id="KW-1185">Reference proteome</keyword>
<evidence type="ECO:0008006" key="3">
    <source>
        <dbReference type="Google" id="ProtNLM"/>
    </source>
</evidence>
<proteinExistence type="predicted"/>
<dbReference type="EMBL" id="CP143423">
    <property type="protein sequence ID" value="WVX49685.1"/>
    <property type="molecule type" value="Genomic_DNA"/>
</dbReference>
<protein>
    <recommendedName>
        <fullName evidence="3">Lipoprotein</fullName>
    </recommendedName>
</protein>
<sequence length="44" mass="4530">MRLSVRNLYLMIVLTGAGLGLSACTPVGVSGGGSVYCDAVLWND</sequence>
<dbReference type="Proteomes" id="UP001318682">
    <property type="component" value="Chromosome"/>
</dbReference>
<accession>A0ABZ2BUL6</accession>
<name>A0ABZ2BUL6_9RHOB</name>
<gene>
    <name evidence="1" type="ORF">ROLI_027800</name>
</gene>
<evidence type="ECO:0000313" key="1">
    <source>
        <dbReference type="EMBL" id="WVX49685.1"/>
    </source>
</evidence>